<name>A0AAW2ZQX0_9EUKA</name>
<organism evidence="1 2">
    <name type="scientific">Acrasis kona</name>
    <dbReference type="NCBI Taxonomy" id="1008807"/>
    <lineage>
        <taxon>Eukaryota</taxon>
        <taxon>Discoba</taxon>
        <taxon>Heterolobosea</taxon>
        <taxon>Tetramitia</taxon>
        <taxon>Eutetramitia</taxon>
        <taxon>Acrasidae</taxon>
        <taxon>Acrasis</taxon>
    </lineage>
</organism>
<evidence type="ECO:0000313" key="1">
    <source>
        <dbReference type="EMBL" id="KAL0491532.1"/>
    </source>
</evidence>
<dbReference type="EMBL" id="JAOPGA020001810">
    <property type="protein sequence ID" value="KAL0491532.1"/>
    <property type="molecule type" value="Genomic_DNA"/>
</dbReference>
<comment type="caution">
    <text evidence="1">The sequence shown here is derived from an EMBL/GenBank/DDBJ whole genome shotgun (WGS) entry which is preliminary data.</text>
</comment>
<sequence length="113" mass="13128">MFCMESLKLRHSSRLMSSHRESLSNQPYKNFITLNMSRRPLLPKDTVMIRVPEDIEIHGGVEPGLNGKIGIVNKIYKEEVEVYILKSRVQERVLVPMFAIYLEDEESHMLPIS</sequence>
<dbReference type="Proteomes" id="UP001431209">
    <property type="component" value="Unassembled WGS sequence"/>
</dbReference>
<reference evidence="1 2" key="1">
    <citation type="submission" date="2024-03" db="EMBL/GenBank/DDBJ databases">
        <title>The Acrasis kona genome and developmental transcriptomes reveal deep origins of eukaryotic multicellular pathways.</title>
        <authorList>
            <person name="Sheikh S."/>
            <person name="Fu C.-J."/>
            <person name="Brown M.W."/>
            <person name="Baldauf S.L."/>
        </authorList>
    </citation>
    <scope>NUCLEOTIDE SEQUENCE [LARGE SCALE GENOMIC DNA]</scope>
    <source>
        <strain evidence="1 2">ATCC MYA-3509</strain>
    </source>
</reference>
<dbReference type="AlphaFoldDB" id="A0AAW2ZQX0"/>
<accession>A0AAW2ZQX0</accession>
<protein>
    <submittedName>
        <fullName evidence="1">Developmentally-regulated protein</fullName>
    </submittedName>
</protein>
<evidence type="ECO:0000313" key="2">
    <source>
        <dbReference type="Proteomes" id="UP001431209"/>
    </source>
</evidence>
<keyword evidence="2" id="KW-1185">Reference proteome</keyword>
<proteinExistence type="predicted"/>
<gene>
    <name evidence="1" type="ORF">AKO1_004016</name>
</gene>